<dbReference type="PANTHER" id="PTHR35186">
    <property type="entry name" value="ANK_REP_REGION DOMAIN-CONTAINING PROTEIN"/>
    <property type="match status" value="1"/>
</dbReference>
<evidence type="ECO:0000313" key="3">
    <source>
        <dbReference type="Proteomes" id="UP000016935"/>
    </source>
</evidence>
<dbReference type="RefSeq" id="XP_008023432.1">
    <property type="nucleotide sequence ID" value="XM_008025241.1"/>
</dbReference>
<dbReference type="InterPro" id="IPR056002">
    <property type="entry name" value="DUF7580"/>
</dbReference>
<protein>
    <recommendedName>
        <fullName evidence="1">DUF7580 domain-containing protein</fullName>
    </recommendedName>
</protein>
<dbReference type="STRING" id="671987.R0KLB0"/>
<dbReference type="Proteomes" id="UP000016935">
    <property type="component" value="Unassembled WGS sequence"/>
</dbReference>
<sequence length="607" mass="67854">MEVAGLVVGVLPILFEVVKSYSAVRDKVHTFRRCKQEVEDVSIELMVIRVSFLNEVRWILHSIQNSKQARIDLEDCDDQWWTSREAENQLSAVLRDNYDACGAIMQRTKRDLKEIADELEVFHPLLIQKSPGESVKAAYKRLRRKLQITFNRSKYDTCLASLRDRNSELLALRSQVVAIEQQDTPLGGICIRHAPVPLRFKTIQSTSRQLHKSLCKAWCCDHPAHCAHNAKLCLDADGVDEVTLDLAISCHESLPANSPSPSSAIQANEPKLPDKSDICLELAKELLNPGVSNPVRCLKKKASSDLCGNVAHKKPRRVHFEATPALLVSQLPTPDAAGTLSTFGVDLYKMKSICDYLRQSYQAQLSAPAKQCIGYLDSAQMYKHVFYFRDATLEPGLDSAAASTISTVRQALTEEVYDTLQPEDRLKLAHKLAVAMLQYNDTPWLPDRWRLADLSYLGSKLSFNVEALKTLHFNSEISQSAATVTADSAMDGLQQATAKVSDETRFGITNTTLFFLGVAMLEIAYWKPIEEKMTAADEDNQVFAARRLVLDRGAPLGPEYQRIAQKCLECNFGFGNKLSNKGLQSAVYNDVVCQLDSMVQRLEKLSV</sequence>
<dbReference type="Pfam" id="PF24476">
    <property type="entry name" value="DUF7580"/>
    <property type="match status" value="1"/>
</dbReference>
<dbReference type="eggNOG" id="ENOG502SJG1">
    <property type="taxonomic scope" value="Eukaryota"/>
</dbReference>
<dbReference type="PANTHER" id="PTHR35186:SF4">
    <property type="entry name" value="PRION-INHIBITION AND PROPAGATION HELO DOMAIN-CONTAINING PROTEIN"/>
    <property type="match status" value="1"/>
</dbReference>
<keyword evidence="3" id="KW-1185">Reference proteome</keyword>
<dbReference type="EMBL" id="KB908526">
    <property type="protein sequence ID" value="EOA88752.1"/>
    <property type="molecule type" value="Genomic_DNA"/>
</dbReference>
<proteinExistence type="predicted"/>
<evidence type="ECO:0000259" key="1">
    <source>
        <dbReference type="Pfam" id="PF24476"/>
    </source>
</evidence>
<dbReference type="OrthoDB" id="5331891at2759"/>
<dbReference type="HOGENOM" id="CLU_026305_0_0_1"/>
<dbReference type="AlphaFoldDB" id="R0KLB0"/>
<gene>
    <name evidence="2" type="ORF">SETTUDRAFT_106576</name>
</gene>
<name>R0KLB0_EXST2</name>
<accession>R0KLB0</accession>
<reference evidence="2 3" key="2">
    <citation type="journal article" date="2013" name="PLoS Genet.">
        <title>Comparative genome structure, secondary metabolite, and effector coding capacity across Cochliobolus pathogens.</title>
        <authorList>
            <person name="Condon B.J."/>
            <person name="Leng Y."/>
            <person name="Wu D."/>
            <person name="Bushley K.E."/>
            <person name="Ohm R.A."/>
            <person name="Otillar R."/>
            <person name="Martin J."/>
            <person name="Schackwitz W."/>
            <person name="Grimwood J."/>
            <person name="MohdZainudin N."/>
            <person name="Xue C."/>
            <person name="Wang R."/>
            <person name="Manning V.A."/>
            <person name="Dhillon B."/>
            <person name="Tu Z.J."/>
            <person name="Steffenson B.J."/>
            <person name="Salamov A."/>
            <person name="Sun H."/>
            <person name="Lowry S."/>
            <person name="LaButti K."/>
            <person name="Han J."/>
            <person name="Copeland A."/>
            <person name="Lindquist E."/>
            <person name="Barry K."/>
            <person name="Schmutz J."/>
            <person name="Baker S.E."/>
            <person name="Ciuffetti L.M."/>
            <person name="Grigoriev I.V."/>
            <person name="Zhong S."/>
            <person name="Turgeon B.G."/>
        </authorList>
    </citation>
    <scope>NUCLEOTIDE SEQUENCE [LARGE SCALE GENOMIC DNA]</scope>
    <source>
        <strain evidence="3">28A</strain>
    </source>
</reference>
<dbReference type="GeneID" id="19395179"/>
<feature type="domain" description="DUF7580" evidence="1">
    <location>
        <begin position="351"/>
        <end position="600"/>
    </location>
</feature>
<organism evidence="2 3">
    <name type="scientific">Exserohilum turcicum (strain 28A)</name>
    <name type="common">Northern leaf blight fungus</name>
    <name type="synonym">Setosphaeria turcica</name>
    <dbReference type="NCBI Taxonomy" id="671987"/>
    <lineage>
        <taxon>Eukaryota</taxon>
        <taxon>Fungi</taxon>
        <taxon>Dikarya</taxon>
        <taxon>Ascomycota</taxon>
        <taxon>Pezizomycotina</taxon>
        <taxon>Dothideomycetes</taxon>
        <taxon>Pleosporomycetidae</taxon>
        <taxon>Pleosporales</taxon>
        <taxon>Pleosporineae</taxon>
        <taxon>Pleosporaceae</taxon>
        <taxon>Exserohilum</taxon>
    </lineage>
</organism>
<reference evidence="2 3" key="1">
    <citation type="journal article" date="2012" name="PLoS Pathog.">
        <title>Diverse lifestyles and strategies of plant pathogenesis encoded in the genomes of eighteen Dothideomycetes fungi.</title>
        <authorList>
            <person name="Ohm R.A."/>
            <person name="Feau N."/>
            <person name="Henrissat B."/>
            <person name="Schoch C.L."/>
            <person name="Horwitz B.A."/>
            <person name="Barry K.W."/>
            <person name="Condon B.J."/>
            <person name="Copeland A.C."/>
            <person name="Dhillon B."/>
            <person name="Glaser F."/>
            <person name="Hesse C.N."/>
            <person name="Kosti I."/>
            <person name="LaButti K."/>
            <person name="Lindquist E.A."/>
            <person name="Lucas S."/>
            <person name="Salamov A.A."/>
            <person name="Bradshaw R.E."/>
            <person name="Ciuffetti L."/>
            <person name="Hamelin R.C."/>
            <person name="Kema G.H.J."/>
            <person name="Lawrence C."/>
            <person name="Scott J.A."/>
            <person name="Spatafora J.W."/>
            <person name="Turgeon B.G."/>
            <person name="de Wit P.J.G.M."/>
            <person name="Zhong S."/>
            <person name="Goodwin S.B."/>
            <person name="Grigoriev I.V."/>
        </authorList>
    </citation>
    <scope>NUCLEOTIDE SEQUENCE [LARGE SCALE GENOMIC DNA]</scope>
    <source>
        <strain evidence="3">28A</strain>
    </source>
</reference>
<evidence type="ECO:0000313" key="2">
    <source>
        <dbReference type="EMBL" id="EOA88752.1"/>
    </source>
</evidence>